<protein>
    <submittedName>
        <fullName evidence="1">Uncharacterized protein</fullName>
    </submittedName>
</protein>
<sequence length="41" mass="4347">MKAMITGFVAIIVIGVAAYFGLHEIGFSSAEAYSSPNVRLD</sequence>
<reference evidence="1 2" key="1">
    <citation type="journal article" date="2010" name="J. Bacteriol.">
        <title>Genome sequences of Pelagibaca bermudensis HTCC2601T and Maritimibacter alkaliphilus HTCC2654T, the type strains of two marine Roseobacter genera.</title>
        <authorList>
            <person name="Thrash J.C."/>
            <person name="Cho J.C."/>
            <person name="Ferriera S."/>
            <person name="Johnson J."/>
            <person name="Vergin K.L."/>
            <person name="Giovannoni S.J."/>
        </authorList>
    </citation>
    <scope>NUCLEOTIDE SEQUENCE [LARGE SCALE GENOMIC DNA]</scope>
    <source>
        <strain evidence="2">DSM 26914 / JCM 13377 / KCTC 12554 / HTCC2601</strain>
    </source>
</reference>
<dbReference type="AlphaFoldDB" id="Q0FS92"/>
<dbReference type="EMBL" id="AATQ01000009">
    <property type="protein sequence ID" value="EAU47109.1"/>
    <property type="molecule type" value="Genomic_DNA"/>
</dbReference>
<dbReference type="GeneID" id="92506694"/>
<keyword evidence="2" id="KW-1185">Reference proteome</keyword>
<comment type="caution">
    <text evidence="1">The sequence shown here is derived from an EMBL/GenBank/DDBJ whole genome shotgun (WGS) entry which is preliminary data.</text>
</comment>
<evidence type="ECO:0000313" key="1">
    <source>
        <dbReference type="EMBL" id="EAU47109.1"/>
    </source>
</evidence>
<dbReference type="eggNOG" id="ENOG5033IWI">
    <property type="taxonomic scope" value="Bacteria"/>
</dbReference>
<dbReference type="Proteomes" id="UP000006230">
    <property type="component" value="Unassembled WGS sequence"/>
</dbReference>
<gene>
    <name evidence="1" type="ORF">R2601_05058</name>
</gene>
<dbReference type="RefSeq" id="WP_007802709.1">
    <property type="nucleotide sequence ID" value="NZ_DS022277.1"/>
</dbReference>
<accession>Q0FS92</accession>
<dbReference type="HOGENOM" id="CLU_217650_1_0_5"/>
<organism evidence="1 2">
    <name type="scientific">Salipiger bermudensis (strain DSM 26914 / JCM 13377 / KCTC 12554 / HTCC2601)</name>
    <name type="common">Pelagibaca bermudensis</name>
    <dbReference type="NCBI Taxonomy" id="314265"/>
    <lineage>
        <taxon>Bacteria</taxon>
        <taxon>Pseudomonadati</taxon>
        <taxon>Pseudomonadota</taxon>
        <taxon>Alphaproteobacteria</taxon>
        <taxon>Rhodobacterales</taxon>
        <taxon>Roseobacteraceae</taxon>
        <taxon>Salipiger</taxon>
    </lineage>
</organism>
<evidence type="ECO:0000313" key="2">
    <source>
        <dbReference type="Proteomes" id="UP000006230"/>
    </source>
</evidence>
<name>Q0FS92_SALBH</name>
<proteinExistence type="predicted"/>